<dbReference type="InterPro" id="IPR010130">
    <property type="entry name" value="T1SS_OMP_TolC"/>
</dbReference>
<dbReference type="PANTHER" id="PTHR30026">
    <property type="entry name" value="OUTER MEMBRANE PROTEIN TOLC"/>
    <property type="match status" value="1"/>
</dbReference>
<evidence type="ECO:0000313" key="11">
    <source>
        <dbReference type="Proteomes" id="UP000054877"/>
    </source>
</evidence>
<dbReference type="GO" id="GO:0015562">
    <property type="term" value="F:efflux transmembrane transporter activity"/>
    <property type="evidence" value="ECO:0007669"/>
    <property type="project" value="InterPro"/>
</dbReference>
<keyword evidence="6" id="KW-0472">Membrane</keyword>
<comment type="caution">
    <text evidence="10">The sequence shown here is derived from an EMBL/GenBank/DDBJ whole genome shotgun (WGS) entry which is preliminary data.</text>
</comment>
<keyword evidence="7" id="KW-0998">Cell outer membrane</keyword>
<keyword evidence="11" id="KW-1185">Reference proteome</keyword>
<feature type="coiled-coil region" evidence="8">
    <location>
        <begin position="190"/>
        <end position="217"/>
    </location>
</feature>
<dbReference type="Pfam" id="PF02321">
    <property type="entry name" value="OEP"/>
    <property type="match status" value="2"/>
</dbReference>
<dbReference type="InterPro" id="IPR003423">
    <property type="entry name" value="OMP_efflux"/>
</dbReference>
<dbReference type="PROSITE" id="PS51724">
    <property type="entry name" value="SPOR"/>
    <property type="match status" value="1"/>
</dbReference>
<dbReference type="Pfam" id="PF05036">
    <property type="entry name" value="SPOR"/>
    <property type="match status" value="1"/>
</dbReference>
<dbReference type="Gene3D" id="1.20.1600.10">
    <property type="entry name" value="Outer membrane efflux proteins (OEP)"/>
    <property type="match status" value="1"/>
</dbReference>
<evidence type="ECO:0000256" key="8">
    <source>
        <dbReference type="SAM" id="Coils"/>
    </source>
</evidence>
<dbReference type="SUPFAM" id="SSF110997">
    <property type="entry name" value="Sporulation related repeat"/>
    <property type="match status" value="1"/>
</dbReference>
<accession>A0A0W0ZAL1</accession>
<dbReference type="InterPro" id="IPR051906">
    <property type="entry name" value="TolC-like"/>
</dbReference>
<evidence type="ECO:0000256" key="4">
    <source>
        <dbReference type="ARBA" id="ARBA00022452"/>
    </source>
</evidence>
<evidence type="ECO:0000256" key="1">
    <source>
        <dbReference type="ARBA" id="ARBA00004442"/>
    </source>
</evidence>
<dbReference type="SUPFAM" id="SSF56954">
    <property type="entry name" value="Outer membrane efflux proteins (OEP)"/>
    <property type="match status" value="1"/>
</dbReference>
<dbReference type="AlphaFoldDB" id="A0A0W0ZAL1"/>
<evidence type="ECO:0000259" key="9">
    <source>
        <dbReference type="PROSITE" id="PS51724"/>
    </source>
</evidence>
<keyword evidence="8" id="KW-0175">Coiled coil</keyword>
<dbReference type="GO" id="GO:0015288">
    <property type="term" value="F:porin activity"/>
    <property type="evidence" value="ECO:0007669"/>
    <property type="project" value="TreeGrafter"/>
</dbReference>
<dbReference type="InterPro" id="IPR007730">
    <property type="entry name" value="SPOR-like_dom"/>
</dbReference>
<evidence type="ECO:0000256" key="5">
    <source>
        <dbReference type="ARBA" id="ARBA00022692"/>
    </source>
</evidence>
<name>A0A0W0ZAL1_LEGSP</name>
<dbReference type="Proteomes" id="UP000054877">
    <property type="component" value="Unassembled WGS sequence"/>
</dbReference>
<evidence type="ECO:0000256" key="2">
    <source>
        <dbReference type="ARBA" id="ARBA00007613"/>
    </source>
</evidence>
<evidence type="ECO:0000256" key="3">
    <source>
        <dbReference type="ARBA" id="ARBA00022448"/>
    </source>
</evidence>
<organism evidence="10 11">
    <name type="scientific">Legionella spiritensis</name>
    <dbReference type="NCBI Taxonomy" id="452"/>
    <lineage>
        <taxon>Bacteria</taxon>
        <taxon>Pseudomonadati</taxon>
        <taxon>Pseudomonadota</taxon>
        <taxon>Gammaproteobacteria</taxon>
        <taxon>Legionellales</taxon>
        <taxon>Legionellaceae</taxon>
        <taxon>Legionella</taxon>
    </lineage>
</organism>
<dbReference type="GO" id="GO:1990281">
    <property type="term" value="C:efflux pump complex"/>
    <property type="evidence" value="ECO:0007669"/>
    <property type="project" value="TreeGrafter"/>
</dbReference>
<evidence type="ECO:0000313" key="10">
    <source>
        <dbReference type="EMBL" id="KTD66172.1"/>
    </source>
</evidence>
<reference evidence="10 11" key="1">
    <citation type="submission" date="2015-11" db="EMBL/GenBank/DDBJ databases">
        <title>Genomic analysis of 38 Legionella species identifies large and diverse effector repertoires.</title>
        <authorList>
            <person name="Burstein D."/>
            <person name="Amaro F."/>
            <person name="Zusman T."/>
            <person name="Lifshitz Z."/>
            <person name="Cohen O."/>
            <person name="Gilbert J.A."/>
            <person name="Pupko T."/>
            <person name="Shuman H.A."/>
            <person name="Segal G."/>
        </authorList>
    </citation>
    <scope>NUCLEOTIDE SEQUENCE [LARGE SCALE GENOMIC DNA]</scope>
    <source>
        <strain evidence="10 11">Mt.St.Helens-9</strain>
    </source>
</reference>
<dbReference type="NCBIfam" id="TIGR01844">
    <property type="entry name" value="type_I_sec_TolC"/>
    <property type="match status" value="1"/>
</dbReference>
<sequence>MMSRDSREQDMKNALTAFILVVSFPLQAQTLYDAVEHSMISNPDVLFNTAKSLSDKQGIDKARGALYPSVDITAGYGRQRSENPTTTAIDGPGIRNLTRQESNAALTQTLFAGGGIVNELKRNEYRYEAQTLKTQGIAEDLALEVVNRYLLVLLHEKLYGYAKANMAAHRKVFGMIRERSLAGLARTAEVDQADARLALAESNLISAEANLREVRINFARVVGSWPSNLTWPRIPKNSELPATLGKAIEEGLDYHPTVKSTYADVKEAKSQYQVARAAYFPRVDLILSASQNRNLDGLIGPNNDRLAIVRMNYNIFRGGSDEANVRLTAYEVQQAYEVKNKALIDLKEAIRLSWNAWTSAGLRLKPLRTHVSASRKTRSAYQEQFKLGKRTLLDLLDSQNEFYQSQIEYARGLNDEMYSRFRVLNGMGKLLPYLKMRLPVNVVNNDIFTSAQTHILLDNTMDGVPYPDTSDRSLFLAQPVKNMETVPLTKAIIDKNTAIPAPPSPLNWYVAAGVFKSKANAVALVNRLNGMGFTAFSKETNKKGVGVYIGPYEYRGHAANGMERLKEIAHVQGVLVTFEKKPPKRG</sequence>
<keyword evidence="4" id="KW-1134">Transmembrane beta strand</keyword>
<feature type="domain" description="SPOR" evidence="9">
    <location>
        <begin position="502"/>
        <end position="578"/>
    </location>
</feature>
<dbReference type="GO" id="GO:0009279">
    <property type="term" value="C:cell outer membrane"/>
    <property type="evidence" value="ECO:0007669"/>
    <property type="project" value="UniProtKB-SubCell"/>
</dbReference>
<dbReference type="GO" id="GO:0042834">
    <property type="term" value="F:peptidoglycan binding"/>
    <property type="evidence" value="ECO:0007669"/>
    <property type="project" value="InterPro"/>
</dbReference>
<evidence type="ECO:0000256" key="7">
    <source>
        <dbReference type="ARBA" id="ARBA00023237"/>
    </source>
</evidence>
<dbReference type="EMBL" id="LNYX01000002">
    <property type="protein sequence ID" value="KTD66172.1"/>
    <property type="molecule type" value="Genomic_DNA"/>
</dbReference>
<comment type="similarity">
    <text evidence="2">Belongs to the outer membrane factor (OMF) (TC 1.B.17) family.</text>
</comment>
<evidence type="ECO:0000256" key="6">
    <source>
        <dbReference type="ARBA" id="ARBA00023136"/>
    </source>
</evidence>
<dbReference type="InterPro" id="IPR036680">
    <property type="entry name" value="SPOR-like_sf"/>
</dbReference>
<dbReference type="PATRIC" id="fig|452.5.peg.258"/>
<gene>
    <name evidence="10" type="ORF">Lspi_0235</name>
</gene>
<dbReference type="PANTHER" id="PTHR30026:SF22">
    <property type="entry name" value="OUTER MEMBRANE EFFLUX PROTEIN"/>
    <property type="match status" value="1"/>
</dbReference>
<proteinExistence type="inferred from homology"/>
<keyword evidence="5" id="KW-0812">Transmembrane</keyword>
<dbReference type="Gene3D" id="3.30.70.1070">
    <property type="entry name" value="Sporulation related repeat"/>
    <property type="match status" value="1"/>
</dbReference>
<keyword evidence="3" id="KW-0813">Transport</keyword>
<comment type="subcellular location">
    <subcellularLocation>
        <location evidence="1">Cell outer membrane</location>
    </subcellularLocation>
</comment>
<dbReference type="STRING" id="452.Lspi_0235"/>
<protein>
    <submittedName>
        <fullName evidence="10">Agglutination protein</fullName>
    </submittedName>
</protein>